<dbReference type="OrthoDB" id="3438962at2759"/>
<accession>A0A6A6EAE6</accession>
<reference evidence="2" key="1">
    <citation type="journal article" date="2020" name="Stud. Mycol.">
        <title>101 Dothideomycetes genomes: a test case for predicting lifestyles and emergence of pathogens.</title>
        <authorList>
            <person name="Haridas S."/>
            <person name="Albert R."/>
            <person name="Binder M."/>
            <person name="Bloem J."/>
            <person name="Labutti K."/>
            <person name="Salamov A."/>
            <person name="Andreopoulos B."/>
            <person name="Baker S."/>
            <person name="Barry K."/>
            <person name="Bills G."/>
            <person name="Bluhm B."/>
            <person name="Cannon C."/>
            <person name="Castanera R."/>
            <person name="Culley D."/>
            <person name="Daum C."/>
            <person name="Ezra D."/>
            <person name="Gonzalez J."/>
            <person name="Henrissat B."/>
            <person name="Kuo A."/>
            <person name="Liang C."/>
            <person name="Lipzen A."/>
            <person name="Lutzoni F."/>
            <person name="Magnuson J."/>
            <person name="Mondo S."/>
            <person name="Nolan M."/>
            <person name="Ohm R."/>
            <person name="Pangilinan J."/>
            <person name="Park H.-J."/>
            <person name="Ramirez L."/>
            <person name="Alfaro M."/>
            <person name="Sun H."/>
            <person name="Tritt A."/>
            <person name="Yoshinaga Y."/>
            <person name="Zwiers L.-H."/>
            <person name="Turgeon B."/>
            <person name="Goodwin S."/>
            <person name="Spatafora J."/>
            <person name="Crous P."/>
            <person name="Grigoriev I."/>
        </authorList>
    </citation>
    <scope>NUCLEOTIDE SEQUENCE</scope>
    <source>
        <strain evidence="2">CBS 207.26</strain>
    </source>
</reference>
<dbReference type="EMBL" id="ML994628">
    <property type="protein sequence ID" value="KAF2186816.1"/>
    <property type="molecule type" value="Genomic_DNA"/>
</dbReference>
<dbReference type="Proteomes" id="UP000800200">
    <property type="component" value="Unassembled WGS sequence"/>
</dbReference>
<gene>
    <name evidence="2" type="ORF">K469DRAFT_117452</name>
</gene>
<feature type="compositionally biased region" description="Basic and acidic residues" evidence="1">
    <location>
        <begin position="76"/>
        <end position="93"/>
    </location>
</feature>
<proteinExistence type="predicted"/>
<feature type="region of interest" description="Disordered" evidence="1">
    <location>
        <begin position="1"/>
        <end position="32"/>
    </location>
</feature>
<feature type="compositionally biased region" description="Low complexity" evidence="1">
    <location>
        <begin position="117"/>
        <end position="131"/>
    </location>
</feature>
<organism evidence="2 3">
    <name type="scientific">Zopfia rhizophila CBS 207.26</name>
    <dbReference type="NCBI Taxonomy" id="1314779"/>
    <lineage>
        <taxon>Eukaryota</taxon>
        <taxon>Fungi</taxon>
        <taxon>Dikarya</taxon>
        <taxon>Ascomycota</taxon>
        <taxon>Pezizomycotina</taxon>
        <taxon>Dothideomycetes</taxon>
        <taxon>Dothideomycetes incertae sedis</taxon>
        <taxon>Zopfiaceae</taxon>
        <taxon>Zopfia</taxon>
    </lineage>
</organism>
<evidence type="ECO:0000313" key="2">
    <source>
        <dbReference type="EMBL" id="KAF2186816.1"/>
    </source>
</evidence>
<name>A0A6A6EAE6_9PEZI</name>
<evidence type="ECO:0000256" key="1">
    <source>
        <dbReference type="SAM" id="MobiDB-lite"/>
    </source>
</evidence>
<keyword evidence="3" id="KW-1185">Reference proteome</keyword>
<evidence type="ECO:0000313" key="3">
    <source>
        <dbReference type="Proteomes" id="UP000800200"/>
    </source>
</evidence>
<sequence>MSALNPTGPSQPTQSQAYTTPGNPSTKNLSESTQTAFSALDYFKKVDQRIPIKQASEDQAIASSLGQGIHGAGAGEEAKGLSEEDVGRHKELDAEQMAAPGEGRVAEAREAVKQHRGQGVDVGGDQVQQGGAANPGALV</sequence>
<feature type="compositionally biased region" description="Basic and acidic residues" evidence="1">
    <location>
        <begin position="104"/>
        <end position="113"/>
    </location>
</feature>
<feature type="region of interest" description="Disordered" evidence="1">
    <location>
        <begin position="66"/>
        <end position="139"/>
    </location>
</feature>
<protein>
    <submittedName>
        <fullName evidence="2">Uncharacterized protein</fullName>
    </submittedName>
</protein>
<dbReference type="AlphaFoldDB" id="A0A6A6EAE6"/>